<keyword evidence="1" id="KW-0812">Transmembrane</keyword>
<feature type="non-terminal residue" evidence="2">
    <location>
        <position position="35"/>
    </location>
</feature>
<evidence type="ECO:0000256" key="1">
    <source>
        <dbReference type="SAM" id="Phobius"/>
    </source>
</evidence>
<keyword evidence="1" id="KW-0472">Membrane</keyword>
<organism evidence="2">
    <name type="scientific">marine sediment metagenome</name>
    <dbReference type="NCBI Taxonomy" id="412755"/>
    <lineage>
        <taxon>unclassified sequences</taxon>
        <taxon>metagenomes</taxon>
        <taxon>ecological metagenomes</taxon>
    </lineage>
</organism>
<sequence length="35" mass="3769">MSNTLGTPKRILSYFSRISLAALACRLALVYGNPA</sequence>
<name>X1QA96_9ZZZZ</name>
<proteinExistence type="predicted"/>
<accession>X1QA96</accession>
<evidence type="ECO:0000313" key="2">
    <source>
        <dbReference type="EMBL" id="GAI51736.1"/>
    </source>
</evidence>
<comment type="caution">
    <text evidence="2">The sequence shown here is derived from an EMBL/GenBank/DDBJ whole genome shotgun (WGS) entry which is preliminary data.</text>
</comment>
<protein>
    <submittedName>
        <fullName evidence="2">Uncharacterized protein</fullName>
    </submittedName>
</protein>
<feature type="transmembrane region" description="Helical" evidence="1">
    <location>
        <begin position="12"/>
        <end position="32"/>
    </location>
</feature>
<gene>
    <name evidence="2" type="ORF">S06H3_61335</name>
</gene>
<dbReference type="EMBL" id="BARV01040202">
    <property type="protein sequence ID" value="GAI51736.1"/>
    <property type="molecule type" value="Genomic_DNA"/>
</dbReference>
<reference evidence="2" key="1">
    <citation type="journal article" date="2014" name="Front. Microbiol.">
        <title>High frequency of phylogenetically diverse reductive dehalogenase-homologous genes in deep subseafloor sedimentary metagenomes.</title>
        <authorList>
            <person name="Kawai M."/>
            <person name="Futagami T."/>
            <person name="Toyoda A."/>
            <person name="Takaki Y."/>
            <person name="Nishi S."/>
            <person name="Hori S."/>
            <person name="Arai W."/>
            <person name="Tsubouchi T."/>
            <person name="Morono Y."/>
            <person name="Uchiyama I."/>
            <person name="Ito T."/>
            <person name="Fujiyama A."/>
            <person name="Inagaki F."/>
            <person name="Takami H."/>
        </authorList>
    </citation>
    <scope>NUCLEOTIDE SEQUENCE</scope>
    <source>
        <strain evidence="2">Expedition CK06-06</strain>
    </source>
</reference>
<dbReference type="AlphaFoldDB" id="X1QA96"/>
<keyword evidence="1" id="KW-1133">Transmembrane helix</keyword>